<name>A0A336ML27_CULSO</name>
<feature type="signal peptide" evidence="1">
    <location>
        <begin position="1"/>
        <end position="28"/>
    </location>
</feature>
<evidence type="ECO:0000313" key="2">
    <source>
        <dbReference type="EMBL" id="SSX11557.1"/>
    </source>
</evidence>
<dbReference type="EMBL" id="UFQS01001601">
    <property type="protein sequence ID" value="SSX11557.1"/>
    <property type="molecule type" value="Genomic_DNA"/>
</dbReference>
<reference evidence="2" key="1">
    <citation type="submission" date="2018-04" db="EMBL/GenBank/DDBJ databases">
        <authorList>
            <person name="Go L.Y."/>
            <person name="Mitchell J.A."/>
        </authorList>
    </citation>
    <scope>NUCLEOTIDE SEQUENCE</scope>
    <source>
        <tissue evidence="2">Whole organism</tissue>
    </source>
</reference>
<dbReference type="EMBL" id="UFQT01001601">
    <property type="protein sequence ID" value="SSX31124.1"/>
    <property type="molecule type" value="Genomic_DNA"/>
</dbReference>
<dbReference type="OMA" id="QHANAKY"/>
<dbReference type="AlphaFoldDB" id="A0A336ML27"/>
<feature type="chain" id="PRO_5033343436" evidence="1">
    <location>
        <begin position="29"/>
        <end position="230"/>
    </location>
</feature>
<organism evidence="3">
    <name type="scientific">Culicoides sonorensis</name>
    <name type="common">Biting midge</name>
    <dbReference type="NCBI Taxonomy" id="179676"/>
    <lineage>
        <taxon>Eukaryota</taxon>
        <taxon>Metazoa</taxon>
        <taxon>Ecdysozoa</taxon>
        <taxon>Arthropoda</taxon>
        <taxon>Hexapoda</taxon>
        <taxon>Insecta</taxon>
        <taxon>Pterygota</taxon>
        <taxon>Neoptera</taxon>
        <taxon>Endopterygota</taxon>
        <taxon>Diptera</taxon>
        <taxon>Nematocera</taxon>
        <taxon>Chironomoidea</taxon>
        <taxon>Ceratopogonidae</taxon>
        <taxon>Ceratopogoninae</taxon>
        <taxon>Culicoides</taxon>
        <taxon>Monoculicoides</taxon>
    </lineage>
</organism>
<dbReference type="VEuPathDB" id="VectorBase:CSON003356"/>
<protein>
    <submittedName>
        <fullName evidence="3">CSON003356 protein</fullName>
    </submittedName>
</protein>
<evidence type="ECO:0000256" key="1">
    <source>
        <dbReference type="SAM" id="SignalP"/>
    </source>
</evidence>
<gene>
    <name evidence="3" type="primary">CSON003356</name>
</gene>
<reference evidence="3" key="2">
    <citation type="submission" date="2018-07" db="EMBL/GenBank/DDBJ databases">
        <authorList>
            <person name="Quirk P.G."/>
            <person name="Krulwich T.A."/>
        </authorList>
    </citation>
    <scope>NUCLEOTIDE SEQUENCE</scope>
</reference>
<evidence type="ECO:0000313" key="3">
    <source>
        <dbReference type="EMBL" id="SSX31124.1"/>
    </source>
</evidence>
<keyword evidence="1" id="KW-0732">Signal</keyword>
<accession>A0A336ML27</accession>
<sequence length="230" mass="24781">MKLNLKKFSSHVSGLVLICFINAHVVESGVVEWGHQQHQRKTVDVPEEKKDTGKRTSIVLNWISVCQDLCSLNLAGPGCDSIIKCDSNAAETNLNLKLDEQFCEILCVNGLGGATCNNCNASSSVTMIKNENRSQPDFNLICTVLKCFAELTFNLKGCSPCMDFHGIDGSSPVKSTPSSNQDFAGSSFISSSTPDWIGVCLVFCSQGQGGSACNCDKLPLLRMTSVTSKQ</sequence>
<proteinExistence type="predicted"/>